<comment type="caution">
    <text evidence="4">The sequence shown here is derived from an EMBL/GenBank/DDBJ whole genome shotgun (WGS) entry which is preliminary data.</text>
</comment>
<feature type="domain" description="Replicative helicase loading/DNA remodeling protein DnaB N-terminal winged helix" evidence="3">
    <location>
        <begin position="8"/>
        <end position="252"/>
    </location>
</feature>
<gene>
    <name evidence="4" type="ORF">IAD49_04715</name>
</gene>
<feature type="domain" description="DnaB/C C-terminal" evidence="2">
    <location>
        <begin position="307"/>
        <end position="376"/>
    </location>
</feature>
<organism evidence="4 5">
    <name type="scientific">Candidatus Fimihabitans intestinipullorum</name>
    <dbReference type="NCBI Taxonomy" id="2840820"/>
    <lineage>
        <taxon>Bacteria</taxon>
        <taxon>Bacillati</taxon>
        <taxon>Mycoplasmatota</taxon>
        <taxon>Mycoplasmatota incertae sedis</taxon>
        <taxon>Candidatus Fimihabitans</taxon>
    </lineage>
</organism>
<reference evidence="4" key="1">
    <citation type="submission" date="2020-10" db="EMBL/GenBank/DDBJ databases">
        <authorList>
            <person name="Gilroy R."/>
        </authorList>
    </citation>
    <scope>NUCLEOTIDE SEQUENCE</scope>
    <source>
        <strain evidence="4">CHK197-8231</strain>
    </source>
</reference>
<dbReference type="AlphaFoldDB" id="A0A9D1HUN3"/>
<protein>
    <submittedName>
        <fullName evidence="4">DnaD domain protein</fullName>
    </submittedName>
</protein>
<comment type="similarity">
    <text evidence="1">Belongs to the DnaB/DnaD family.</text>
</comment>
<evidence type="ECO:0000256" key="1">
    <source>
        <dbReference type="ARBA" id="ARBA00093462"/>
    </source>
</evidence>
<dbReference type="EMBL" id="DVML01000025">
    <property type="protein sequence ID" value="HIU22864.1"/>
    <property type="molecule type" value="Genomic_DNA"/>
</dbReference>
<dbReference type="Proteomes" id="UP000824087">
    <property type="component" value="Unassembled WGS sequence"/>
</dbReference>
<dbReference type="Pfam" id="PF25888">
    <property type="entry name" value="WHD_DnaB"/>
    <property type="match status" value="1"/>
</dbReference>
<dbReference type="InterPro" id="IPR006343">
    <property type="entry name" value="DnaB/C_C"/>
</dbReference>
<dbReference type="InterPro" id="IPR058660">
    <property type="entry name" value="WHD_DnaB"/>
</dbReference>
<sequence length="429" mass="49904">MASTSLLPADTYIVANQTILNDQDRKLLITLYQPIIGTSAISLYFTLWSYLDKLEICSCEWTHHHLMTNMGCRLSEIMEAREKLEAIGLLKTYVKRDSVNHYVYQLYSPLSPAEFFNNPILSTTLYNNVGMKEYDKIVEYFKVPKLNLKEYEDVTHLFSDVFESVTSSPMDHLVSDIKKRNKRNLDFIAKIDLPSILSMIPDEVLNPRSITKDTKDLLYKLSFIYDLSDDEMSDLIRNSISERHTIDKQLIRKNARKYYQFENDGKLPSFVYKTQPEYLRKPIGDTSNKAKIIYQFETITPYDFLCRKNHGARPSKTDLATLEYLMVDMGLKPGVVNVLVDYVLKINQNKLTKSFMIAIATQWVRSHVETVEDAMAIAQKEQRSKKSYQKKTGAKKVSEKPVWFDETIEKSNLSTEEEQEMKEILMQYK</sequence>
<evidence type="ECO:0000259" key="3">
    <source>
        <dbReference type="Pfam" id="PF25888"/>
    </source>
</evidence>
<dbReference type="Pfam" id="PF07261">
    <property type="entry name" value="DnaB_2"/>
    <property type="match status" value="1"/>
</dbReference>
<evidence type="ECO:0000313" key="4">
    <source>
        <dbReference type="EMBL" id="HIU22864.1"/>
    </source>
</evidence>
<reference evidence="4" key="2">
    <citation type="journal article" date="2021" name="PeerJ">
        <title>Extensive microbial diversity within the chicken gut microbiome revealed by metagenomics and culture.</title>
        <authorList>
            <person name="Gilroy R."/>
            <person name="Ravi A."/>
            <person name="Getino M."/>
            <person name="Pursley I."/>
            <person name="Horton D.L."/>
            <person name="Alikhan N.F."/>
            <person name="Baker D."/>
            <person name="Gharbi K."/>
            <person name="Hall N."/>
            <person name="Watson M."/>
            <person name="Adriaenssens E.M."/>
            <person name="Foster-Nyarko E."/>
            <person name="Jarju S."/>
            <person name="Secka A."/>
            <person name="Antonio M."/>
            <person name="Oren A."/>
            <person name="Chaudhuri R.R."/>
            <person name="La Ragione R."/>
            <person name="Hildebrand F."/>
            <person name="Pallen M.J."/>
        </authorList>
    </citation>
    <scope>NUCLEOTIDE SEQUENCE</scope>
    <source>
        <strain evidence="4">CHK197-8231</strain>
    </source>
</reference>
<proteinExistence type="inferred from homology"/>
<accession>A0A9D1HUN3</accession>
<dbReference type="Gene3D" id="1.10.10.630">
    <property type="entry name" value="DnaD domain-like"/>
    <property type="match status" value="1"/>
</dbReference>
<evidence type="ECO:0000259" key="2">
    <source>
        <dbReference type="Pfam" id="PF07261"/>
    </source>
</evidence>
<evidence type="ECO:0000313" key="5">
    <source>
        <dbReference type="Proteomes" id="UP000824087"/>
    </source>
</evidence>
<dbReference type="InterPro" id="IPR034829">
    <property type="entry name" value="DnaD-like_sf"/>
</dbReference>
<name>A0A9D1HUN3_9BACT</name>